<dbReference type="GeneID" id="8247728"/>
<evidence type="ECO:0000313" key="2">
    <source>
        <dbReference type="EMBL" id="ACO66267.1"/>
    </source>
</evidence>
<name>C1EEN3_MICCC</name>
<reference evidence="2 3" key="1">
    <citation type="journal article" date="2009" name="Science">
        <title>Green evolution and dynamic adaptations revealed by genomes of the marine picoeukaryotes Micromonas.</title>
        <authorList>
            <person name="Worden A.Z."/>
            <person name="Lee J.H."/>
            <person name="Mock T."/>
            <person name="Rouze P."/>
            <person name="Simmons M.P."/>
            <person name="Aerts A.L."/>
            <person name="Allen A.E."/>
            <person name="Cuvelier M.L."/>
            <person name="Derelle E."/>
            <person name="Everett M.V."/>
            <person name="Foulon E."/>
            <person name="Grimwood J."/>
            <person name="Gundlach H."/>
            <person name="Henrissat B."/>
            <person name="Napoli C."/>
            <person name="McDonald S.M."/>
            <person name="Parker M.S."/>
            <person name="Rombauts S."/>
            <person name="Salamov A."/>
            <person name="Von Dassow P."/>
            <person name="Badger J.H."/>
            <person name="Coutinho P.M."/>
            <person name="Demir E."/>
            <person name="Dubchak I."/>
            <person name="Gentemann C."/>
            <person name="Eikrem W."/>
            <person name="Gready J.E."/>
            <person name="John U."/>
            <person name="Lanier W."/>
            <person name="Lindquist E.A."/>
            <person name="Lucas S."/>
            <person name="Mayer K.F."/>
            <person name="Moreau H."/>
            <person name="Not F."/>
            <person name="Otillar R."/>
            <person name="Panaud O."/>
            <person name="Pangilinan J."/>
            <person name="Paulsen I."/>
            <person name="Piegu B."/>
            <person name="Poliakov A."/>
            <person name="Robbens S."/>
            <person name="Schmutz J."/>
            <person name="Toulza E."/>
            <person name="Wyss T."/>
            <person name="Zelensky A."/>
            <person name="Zhou K."/>
            <person name="Armbrust E.V."/>
            <person name="Bhattacharya D."/>
            <person name="Goodenough U.W."/>
            <person name="Van de Peer Y."/>
            <person name="Grigoriev I.V."/>
        </authorList>
    </citation>
    <scope>NUCLEOTIDE SEQUENCE [LARGE SCALE GENOMIC DNA]</scope>
    <source>
        <strain evidence="3">RCC299 / NOUM17</strain>
    </source>
</reference>
<dbReference type="Gene3D" id="3.40.1210.10">
    <property type="entry name" value="Survival protein SurE-like phosphatase/nucleotidase"/>
    <property type="match status" value="1"/>
</dbReference>
<feature type="region of interest" description="Disordered" evidence="1">
    <location>
        <begin position="1"/>
        <end position="38"/>
    </location>
</feature>
<dbReference type="Proteomes" id="UP000002009">
    <property type="component" value="Chromosome 11"/>
</dbReference>
<organism evidence="2 3">
    <name type="scientific">Micromonas commoda (strain RCC299 / NOUM17 / CCMP2709)</name>
    <name type="common">Picoplanktonic green alga</name>
    <dbReference type="NCBI Taxonomy" id="296587"/>
    <lineage>
        <taxon>Eukaryota</taxon>
        <taxon>Viridiplantae</taxon>
        <taxon>Chlorophyta</taxon>
        <taxon>Mamiellophyceae</taxon>
        <taxon>Mamiellales</taxon>
        <taxon>Mamiellaceae</taxon>
        <taxon>Micromonas</taxon>
    </lineage>
</organism>
<dbReference type="OrthoDB" id="498824at2759"/>
<evidence type="ECO:0000256" key="1">
    <source>
        <dbReference type="SAM" id="MobiDB-lite"/>
    </source>
</evidence>
<proteinExistence type="predicted"/>
<dbReference type="KEGG" id="mis:MICPUN_62684"/>
<dbReference type="EMBL" id="CP001330">
    <property type="protein sequence ID" value="ACO66267.1"/>
    <property type="molecule type" value="Genomic_DNA"/>
</dbReference>
<dbReference type="GO" id="GO:0016787">
    <property type="term" value="F:hydrolase activity"/>
    <property type="evidence" value="ECO:0007669"/>
    <property type="project" value="InterPro"/>
</dbReference>
<keyword evidence="3" id="KW-1185">Reference proteome</keyword>
<dbReference type="RefSeq" id="XP_002505009.1">
    <property type="nucleotide sequence ID" value="XM_002504963.1"/>
</dbReference>
<dbReference type="InParanoid" id="C1EEN3"/>
<dbReference type="AlphaFoldDB" id="C1EEN3"/>
<dbReference type="OMA" id="ANCPRSH"/>
<feature type="compositionally biased region" description="Polar residues" evidence="1">
    <location>
        <begin position="1"/>
        <end position="10"/>
    </location>
</feature>
<accession>C1EEN3</accession>
<evidence type="ECO:0000313" key="3">
    <source>
        <dbReference type="Proteomes" id="UP000002009"/>
    </source>
</evidence>
<dbReference type="InterPro" id="IPR036523">
    <property type="entry name" value="SurE-like_sf"/>
</dbReference>
<sequence>MPARASTSAASIAPRVGASRTRQGRCAHSSTRVPRSSAVASAGGGAVVVLGTDEADMRVTAQAVRDAMPSCLLLCVLHDDRDGLTRGGVEHALELGPWEGCYRLVGASGEDAAVVATDPTEGLARSLGLVPVLCVVGVARETCLGEDANGARTTRAARRAAVAGVPTIAVSVPTRSPDAPAAPAASALARLLRAVARVVRTDAPANCPRSHFPFPTRGRWSAVGTDQLPLDAALAAQLFARDVGDFAAEDCWSLGGPLHAAAHAQTPNANGGEVGNAPTRLTPAEAREVLRDAFREGDVFLSVSVPPRWDVEAGGRFAAARPGVLWRQQTARAAYPNEHDGGDGIDGIDGGSSTSRDLWGRTLPVQSLGDARAGEAGARFVRQLATEAAVNGRSEAASTSTSERRRRSPPRGFRIGPGTVVADDSAGGDVDVVMGNKAAVCAAQTWPHGHAFSLLDHVAAEALREDPGTGLPLWLCE</sequence>
<gene>
    <name evidence="2" type="ORF">MICPUN_62684</name>
</gene>
<feature type="region of interest" description="Disordered" evidence="1">
    <location>
        <begin position="391"/>
        <end position="416"/>
    </location>
</feature>
<evidence type="ECO:0008006" key="4">
    <source>
        <dbReference type="Google" id="ProtNLM"/>
    </source>
</evidence>
<protein>
    <recommendedName>
        <fullName evidence="4">Survival protein SurE-like phosphatase/nucleotidase domain-containing protein</fullName>
    </recommendedName>
</protein>